<organism evidence="3 4">
    <name type="scientific">Nocardioides thalensis</name>
    <dbReference type="NCBI Taxonomy" id="1914755"/>
    <lineage>
        <taxon>Bacteria</taxon>
        <taxon>Bacillati</taxon>
        <taxon>Actinomycetota</taxon>
        <taxon>Actinomycetes</taxon>
        <taxon>Propionibacteriales</taxon>
        <taxon>Nocardioidaceae</taxon>
        <taxon>Nocardioides</taxon>
    </lineage>
</organism>
<name>A0A853C5M1_9ACTN</name>
<keyword evidence="4" id="KW-1185">Reference proteome</keyword>
<reference evidence="3 4" key="1">
    <citation type="submission" date="2020-07" db="EMBL/GenBank/DDBJ databases">
        <title>Sequencing the genomes of 1000 actinobacteria strains.</title>
        <authorList>
            <person name="Klenk H.-P."/>
        </authorList>
    </citation>
    <scope>NUCLEOTIDE SEQUENCE [LARGE SCALE GENOMIC DNA]</scope>
    <source>
        <strain evidence="3 4">DSM 103833</strain>
    </source>
</reference>
<dbReference type="Pfam" id="PF04542">
    <property type="entry name" value="Sigma70_r2"/>
    <property type="match status" value="1"/>
</dbReference>
<feature type="domain" description="RNA polymerase sigma-70 region 2" evidence="2">
    <location>
        <begin position="19"/>
        <end position="72"/>
    </location>
</feature>
<evidence type="ECO:0000256" key="1">
    <source>
        <dbReference type="SAM" id="MobiDB-lite"/>
    </source>
</evidence>
<dbReference type="InterPro" id="IPR007627">
    <property type="entry name" value="RNA_pol_sigma70_r2"/>
</dbReference>
<feature type="region of interest" description="Disordered" evidence="1">
    <location>
        <begin position="182"/>
        <end position="239"/>
    </location>
</feature>
<accession>A0A853C5M1</accession>
<feature type="compositionally biased region" description="Basic and acidic residues" evidence="1">
    <location>
        <begin position="203"/>
        <end position="232"/>
    </location>
</feature>
<dbReference type="GO" id="GO:0003700">
    <property type="term" value="F:DNA-binding transcription factor activity"/>
    <property type="evidence" value="ECO:0007669"/>
    <property type="project" value="InterPro"/>
</dbReference>
<dbReference type="SUPFAM" id="SSF88946">
    <property type="entry name" value="Sigma2 domain of RNA polymerase sigma factors"/>
    <property type="match status" value="1"/>
</dbReference>
<feature type="compositionally biased region" description="Basic residues" evidence="1">
    <location>
        <begin position="185"/>
        <end position="199"/>
    </location>
</feature>
<dbReference type="InterPro" id="IPR013325">
    <property type="entry name" value="RNA_pol_sigma_r2"/>
</dbReference>
<evidence type="ECO:0000313" key="4">
    <source>
        <dbReference type="Proteomes" id="UP000530424"/>
    </source>
</evidence>
<protein>
    <recommendedName>
        <fullName evidence="2">RNA polymerase sigma-70 region 2 domain-containing protein</fullName>
    </recommendedName>
</protein>
<proteinExistence type="predicted"/>
<dbReference type="RefSeq" id="WP_179669391.1">
    <property type="nucleotide sequence ID" value="NZ_JACCFP010000001.1"/>
</dbReference>
<gene>
    <name evidence="3" type="ORF">HNR19_003803</name>
</gene>
<evidence type="ECO:0000313" key="3">
    <source>
        <dbReference type="EMBL" id="NYJ03105.1"/>
    </source>
</evidence>
<dbReference type="Proteomes" id="UP000530424">
    <property type="component" value="Unassembled WGS sequence"/>
</dbReference>
<dbReference type="Gene3D" id="1.10.1740.10">
    <property type="match status" value="1"/>
</dbReference>
<comment type="caution">
    <text evidence="3">The sequence shown here is derived from an EMBL/GenBank/DDBJ whole genome shotgun (WGS) entry which is preliminary data.</text>
</comment>
<dbReference type="GO" id="GO:0006352">
    <property type="term" value="P:DNA-templated transcription initiation"/>
    <property type="evidence" value="ECO:0007669"/>
    <property type="project" value="InterPro"/>
</dbReference>
<dbReference type="EMBL" id="JACCFP010000001">
    <property type="protein sequence ID" value="NYJ03105.1"/>
    <property type="molecule type" value="Genomic_DNA"/>
</dbReference>
<sequence length="239" mass="27002">MDFSTYVAQRRTGLVRTAVLLGCPRVDAEDVVQAALLKCYRSWRKVSRADHPDAYVHRVLVNTLHDARRRRWNGELPTDALPEEGAALDEAWASGIAVRRALALMKTEQREVLVLRLAPDFADRVRHFAPGFSLPWNDEPERRDGWSGCSGLGFPSCAIDPVATIARYRGRVVPSVGPVHVPRGGGRRLRVSGRGRRAPYRAGARDLSRRMGGRALDRRERRDLRRPTDRRSNLTSQRH</sequence>
<evidence type="ECO:0000259" key="2">
    <source>
        <dbReference type="Pfam" id="PF04542"/>
    </source>
</evidence>
<dbReference type="AlphaFoldDB" id="A0A853C5M1"/>